<protein>
    <submittedName>
        <fullName evidence="2">Uncharacterized protein</fullName>
    </submittedName>
</protein>
<dbReference type="AlphaFoldDB" id="A0A437NZK8"/>
<dbReference type="RefSeq" id="WP_127732231.1">
    <property type="nucleotide sequence ID" value="NZ_SACP01000021.1"/>
</dbReference>
<dbReference type="OrthoDB" id="7997087at2"/>
<dbReference type="EMBL" id="SACP01000021">
    <property type="protein sequence ID" value="RVU15455.1"/>
    <property type="molecule type" value="Genomic_DNA"/>
</dbReference>
<feature type="compositionally biased region" description="Basic and acidic residues" evidence="1">
    <location>
        <begin position="192"/>
        <end position="202"/>
    </location>
</feature>
<comment type="caution">
    <text evidence="2">The sequence shown here is derived from an EMBL/GenBank/DDBJ whole genome shotgun (WGS) entry which is preliminary data.</text>
</comment>
<accession>A0A437NZK8</accession>
<feature type="region of interest" description="Disordered" evidence="1">
    <location>
        <begin position="186"/>
        <end position="216"/>
    </location>
</feature>
<evidence type="ECO:0000313" key="3">
    <source>
        <dbReference type="Proteomes" id="UP000286997"/>
    </source>
</evidence>
<dbReference type="Proteomes" id="UP000286997">
    <property type="component" value="Unassembled WGS sequence"/>
</dbReference>
<sequence length="216" mass="23719">MTPIQSQKGDPIAEIDAILCLFDRKGLQPEAGVPVEVMISHAPPYRWHLRYAEMSEEKGLHPPTIAFLILRPITTDDVLIEHEGFECAGSMARASARVTDEADARLKREHGRTVGWLAPGRTPVIEASNVNAGSTWGIARKPLTPGTVYVSLSDLREGRNRVTGIPDLEPLDPRILGSLYRRRVAPAASRRISTDRSRRGGRGEPATSRGNVSQRS</sequence>
<reference evidence="2 3" key="1">
    <citation type="submission" date="2019-01" db="EMBL/GenBank/DDBJ databases">
        <authorList>
            <person name="Chen W.-M."/>
        </authorList>
    </citation>
    <scope>NUCLEOTIDE SEQUENCE [LARGE SCALE GENOMIC DNA]</scope>
    <source>
        <strain evidence="2 3">TER-1</strain>
    </source>
</reference>
<gene>
    <name evidence="2" type="ORF">EOE48_19495</name>
</gene>
<evidence type="ECO:0000313" key="2">
    <source>
        <dbReference type="EMBL" id="RVU15455.1"/>
    </source>
</evidence>
<evidence type="ECO:0000256" key="1">
    <source>
        <dbReference type="SAM" id="MobiDB-lite"/>
    </source>
</evidence>
<name>A0A437NZK8_9HYPH</name>
<proteinExistence type="predicted"/>
<organism evidence="2 3">
    <name type="scientific">Methylobacterium oryzihabitans</name>
    <dbReference type="NCBI Taxonomy" id="2499852"/>
    <lineage>
        <taxon>Bacteria</taxon>
        <taxon>Pseudomonadati</taxon>
        <taxon>Pseudomonadota</taxon>
        <taxon>Alphaproteobacteria</taxon>
        <taxon>Hyphomicrobiales</taxon>
        <taxon>Methylobacteriaceae</taxon>
        <taxon>Methylobacterium</taxon>
    </lineage>
</organism>
<keyword evidence="3" id="KW-1185">Reference proteome</keyword>